<reference evidence="3 4" key="1">
    <citation type="submission" date="2017-03" db="EMBL/GenBank/DDBJ databases">
        <authorList>
            <person name="Afonso C.L."/>
            <person name="Miller P.J."/>
            <person name="Scott M.A."/>
            <person name="Spackman E."/>
            <person name="Goraichik I."/>
            <person name="Dimitrov K.M."/>
            <person name="Suarez D.L."/>
            <person name="Swayne D.E."/>
        </authorList>
    </citation>
    <scope>NUCLEOTIDE SEQUENCE [LARGE SCALE GENOMIC DNA]</scope>
    <source>
        <strain evidence="3 4">CECT 7450</strain>
    </source>
</reference>
<keyword evidence="2" id="KW-0472">Membrane</keyword>
<proteinExistence type="predicted"/>
<gene>
    <name evidence="3" type="ORF">ROA7450_03370</name>
</gene>
<name>A0A1X6ZXE4_9RHOB</name>
<feature type="transmembrane region" description="Helical" evidence="2">
    <location>
        <begin position="54"/>
        <end position="72"/>
    </location>
</feature>
<accession>A0A1X6ZXE4</accession>
<feature type="coiled-coil region" evidence="1">
    <location>
        <begin position="10"/>
        <end position="37"/>
    </location>
</feature>
<evidence type="ECO:0000313" key="3">
    <source>
        <dbReference type="EMBL" id="SLN64010.1"/>
    </source>
</evidence>
<keyword evidence="2" id="KW-1133">Transmembrane helix</keyword>
<protein>
    <submittedName>
        <fullName evidence="3">Uncharacterized protein</fullName>
    </submittedName>
</protein>
<sequence>MYGRDLNDPLEAMQRKLTILQTDMNALTSQMEALQLSVNRSDNFNRAAYIRISSTLRILLLIVAVCVAYWWFS</sequence>
<evidence type="ECO:0000313" key="4">
    <source>
        <dbReference type="Proteomes" id="UP000193061"/>
    </source>
</evidence>
<evidence type="ECO:0000256" key="1">
    <source>
        <dbReference type="SAM" id="Coils"/>
    </source>
</evidence>
<dbReference type="EMBL" id="FWFX01000012">
    <property type="protein sequence ID" value="SLN64010.1"/>
    <property type="molecule type" value="Genomic_DNA"/>
</dbReference>
<keyword evidence="4" id="KW-1185">Reference proteome</keyword>
<evidence type="ECO:0000256" key="2">
    <source>
        <dbReference type="SAM" id="Phobius"/>
    </source>
</evidence>
<organism evidence="3 4">
    <name type="scientific">Roseovarius albus</name>
    <dbReference type="NCBI Taxonomy" id="1247867"/>
    <lineage>
        <taxon>Bacteria</taxon>
        <taxon>Pseudomonadati</taxon>
        <taxon>Pseudomonadota</taxon>
        <taxon>Alphaproteobacteria</taxon>
        <taxon>Rhodobacterales</taxon>
        <taxon>Roseobacteraceae</taxon>
        <taxon>Roseovarius</taxon>
    </lineage>
</organism>
<keyword evidence="1" id="KW-0175">Coiled coil</keyword>
<keyword evidence="2" id="KW-0812">Transmembrane</keyword>
<dbReference type="Proteomes" id="UP000193061">
    <property type="component" value="Unassembled WGS sequence"/>
</dbReference>
<dbReference type="AlphaFoldDB" id="A0A1X6ZXE4"/>